<sequence length="359" mass="41060">MRSLWHRLTRWEFWPFWVFYIPVYPYWLWLSMKARSLAFFTAANPTMEWGGFVNYSKWNTLRQLPETHRPRTLVVEVQPLSVESMLTHIERQAFAFPLVLKPDMGERGLGVAIVQTAADLIHHLERWHSVCPTWLIQEFVDAPLEFGVMYHRLPGHTHGSVTSVVQKQVPLLRGDGHSSLATLLATHPRAKLQLELWRDVHQARLDWVPTQEEPVPLGQIGNHCRGAIFLDGNALINTALTQVFDQLSQHVPGFYIGRYDVKAASLDALYTGQGLTVLELNGANSEPAHIYDPDMPLLQAYRHLFRHWRMLYRISVLNHRRGVPYTSALALLRQIRQHLALTPPSAPQAAPITPAYATS</sequence>
<dbReference type="RefSeq" id="WP_089678634.1">
    <property type="nucleotide sequence ID" value="NZ_FNFO01000001.1"/>
</dbReference>
<organism evidence="2 3">
    <name type="scientific">Catalinimonas alkaloidigena</name>
    <dbReference type="NCBI Taxonomy" id="1075417"/>
    <lineage>
        <taxon>Bacteria</taxon>
        <taxon>Pseudomonadati</taxon>
        <taxon>Bacteroidota</taxon>
        <taxon>Cytophagia</taxon>
        <taxon>Cytophagales</taxon>
        <taxon>Catalimonadaceae</taxon>
        <taxon>Catalinimonas</taxon>
    </lineage>
</organism>
<dbReference type="EMBL" id="FNFO01000001">
    <property type="protein sequence ID" value="SDJ96292.1"/>
    <property type="molecule type" value="Genomic_DNA"/>
</dbReference>
<dbReference type="SUPFAM" id="SSF56059">
    <property type="entry name" value="Glutathione synthetase ATP-binding domain-like"/>
    <property type="match status" value="1"/>
</dbReference>
<proteinExistence type="predicted"/>
<evidence type="ECO:0000313" key="3">
    <source>
        <dbReference type="Proteomes" id="UP000198510"/>
    </source>
</evidence>
<dbReference type="Proteomes" id="UP000198510">
    <property type="component" value="Unassembled WGS sequence"/>
</dbReference>
<evidence type="ECO:0008006" key="4">
    <source>
        <dbReference type="Google" id="ProtNLM"/>
    </source>
</evidence>
<keyword evidence="1" id="KW-1133">Transmembrane helix</keyword>
<evidence type="ECO:0000313" key="2">
    <source>
        <dbReference type="EMBL" id="SDJ96292.1"/>
    </source>
</evidence>
<keyword evidence="3" id="KW-1185">Reference proteome</keyword>
<keyword evidence="1" id="KW-0812">Transmembrane</keyword>
<dbReference type="OrthoDB" id="9775266at2"/>
<dbReference type="STRING" id="1075417.SAMN05421823_101533"/>
<keyword evidence="1" id="KW-0472">Membrane</keyword>
<dbReference type="AlphaFoldDB" id="A0A1G8Y0J0"/>
<name>A0A1G8Y0J0_9BACT</name>
<gene>
    <name evidence="2" type="ORF">SAMN05421823_101533</name>
</gene>
<evidence type="ECO:0000256" key="1">
    <source>
        <dbReference type="SAM" id="Phobius"/>
    </source>
</evidence>
<accession>A0A1G8Y0J0</accession>
<reference evidence="2 3" key="1">
    <citation type="submission" date="2016-10" db="EMBL/GenBank/DDBJ databases">
        <authorList>
            <person name="de Groot N.N."/>
        </authorList>
    </citation>
    <scope>NUCLEOTIDE SEQUENCE [LARGE SCALE GENOMIC DNA]</scope>
    <source>
        <strain evidence="2 3">DSM 25186</strain>
    </source>
</reference>
<protein>
    <recommendedName>
        <fullName evidence="4">ATP-grasp domain-containing protein</fullName>
    </recommendedName>
</protein>
<feature type="transmembrane region" description="Helical" evidence="1">
    <location>
        <begin position="12"/>
        <end position="30"/>
    </location>
</feature>